<evidence type="ECO:0000313" key="2">
    <source>
        <dbReference type="Proteomes" id="UP000010422"/>
    </source>
</evidence>
<dbReference type="Pfam" id="PF05032">
    <property type="entry name" value="Spo12"/>
    <property type="match status" value="1"/>
</dbReference>
<protein>
    <submittedName>
        <fullName evidence="1">Uncharacterized protein</fullName>
    </submittedName>
</protein>
<organism evidence="2">
    <name type="scientific">Pneumocystis jirovecii</name>
    <name type="common">Human pneumocystis pneumonia agent</name>
    <dbReference type="NCBI Taxonomy" id="42068"/>
    <lineage>
        <taxon>Eukaryota</taxon>
        <taxon>Fungi</taxon>
        <taxon>Dikarya</taxon>
        <taxon>Ascomycota</taxon>
        <taxon>Taphrinomycotina</taxon>
        <taxon>Pneumocystomycetes</taxon>
        <taxon>Pneumocystaceae</taxon>
        <taxon>Pneumocystis</taxon>
    </lineage>
</organism>
<dbReference type="InterPro" id="IPR007727">
    <property type="entry name" value="Spo12"/>
</dbReference>
<accession>L0PAI1</accession>
<dbReference type="Proteomes" id="UP000010422">
    <property type="component" value="Unassembled WGS sequence"/>
</dbReference>
<proteinExistence type="predicted"/>
<dbReference type="InParanoid" id="L0PAI1"/>
<evidence type="ECO:0000313" key="1">
    <source>
        <dbReference type="EMBL" id="CCJ29109.1"/>
    </source>
</evidence>
<comment type="caution">
    <text evidence="1">The sequence shown here is derived from an EMBL/GenBank/DDBJ whole genome shotgun (WGS) entry which is preliminary data.</text>
</comment>
<dbReference type="AlphaFoldDB" id="L0PAI1"/>
<dbReference type="VEuPathDB" id="FungiDB:PNEJI1_002376"/>
<name>L0PAI1_PNEJI</name>
<gene>
    <name evidence="1" type="ORF">PNEJI1_002376</name>
</gene>
<reference evidence="1 2" key="1">
    <citation type="journal article" date="2012" name="MBio">
        <title>De novo assembly of the Pneumocystis jirovecii genome from a single bronchoalveolar lavage fluid specimen from a patient.</title>
        <authorList>
            <person name="Cisse O.H."/>
            <person name="Pagni M."/>
            <person name="Hauser P.M."/>
        </authorList>
    </citation>
    <scope>NUCLEOTIDE SEQUENCE [LARGE SCALE GENOMIC DNA]</scope>
    <source>
        <strain evidence="1 2">SE8</strain>
    </source>
</reference>
<sequence>MLNNKKKIYPFDKNFFCQNESSLELNQKSKEFYYKKYVGPIMTHSFEHNLQNNVLNKSKKHFNVNKRKNNRSRDTLLLATSHMISLNNLNQTFNMEIEDTSIQPMHQGNLELQRQLLQRKIIYGGNIASPTDDLMSPTTAKLQAHKRKYYNKAKPQSLQNMFTQVQSNLNKPSIQESCFSFVTYKIMNISGKYIFLNF</sequence>
<dbReference type="EMBL" id="CAKM01000154">
    <property type="protein sequence ID" value="CCJ29109.1"/>
    <property type="molecule type" value="Genomic_DNA"/>
</dbReference>
<dbReference type="STRING" id="1209962.L0PAI1"/>